<evidence type="ECO:0000256" key="1">
    <source>
        <dbReference type="ARBA" id="ARBA00001933"/>
    </source>
</evidence>
<gene>
    <name evidence="8" type="ORF">MED297_00270</name>
</gene>
<dbReference type="PANTHER" id="PTHR46383:SF2">
    <property type="entry name" value="AMINOTRANSFERASE"/>
    <property type="match status" value="1"/>
</dbReference>
<evidence type="ECO:0000256" key="2">
    <source>
        <dbReference type="ARBA" id="ARBA00007441"/>
    </source>
</evidence>
<protein>
    <recommendedName>
        <fullName evidence="6">Aminotransferase</fullName>
        <ecNumber evidence="6">2.6.1.-</ecNumber>
    </recommendedName>
</protein>
<dbReference type="GO" id="GO:0008483">
    <property type="term" value="F:transaminase activity"/>
    <property type="evidence" value="ECO:0007669"/>
    <property type="project" value="UniProtKB-KW"/>
</dbReference>
<organism evidence="8 9">
    <name type="scientific">Reinekea blandensis MED297</name>
    <dbReference type="NCBI Taxonomy" id="314283"/>
    <lineage>
        <taxon>Bacteria</taxon>
        <taxon>Pseudomonadati</taxon>
        <taxon>Pseudomonadota</taxon>
        <taxon>Gammaproteobacteria</taxon>
        <taxon>Oceanospirillales</taxon>
        <taxon>Saccharospirillaceae</taxon>
        <taxon>Reinekea</taxon>
    </lineage>
</organism>
<dbReference type="InterPro" id="IPR004839">
    <property type="entry name" value="Aminotransferase_I/II_large"/>
</dbReference>
<dbReference type="PANTHER" id="PTHR46383">
    <property type="entry name" value="ASPARTATE AMINOTRANSFERASE"/>
    <property type="match status" value="1"/>
</dbReference>
<reference evidence="8 9" key="1">
    <citation type="submission" date="2006-02" db="EMBL/GenBank/DDBJ databases">
        <authorList>
            <person name="Pinhassi J."/>
            <person name="Pedros-Alio C."/>
            <person name="Ferriera S."/>
            <person name="Johnson J."/>
            <person name="Kravitz S."/>
            <person name="Halpern A."/>
            <person name="Remington K."/>
            <person name="Beeson K."/>
            <person name="Tran B."/>
            <person name="Rogers Y.-H."/>
            <person name="Friedman R."/>
            <person name="Venter J.C."/>
        </authorList>
    </citation>
    <scope>NUCLEOTIDE SEQUENCE [LARGE SCALE GENOMIC DNA]</scope>
    <source>
        <strain evidence="8 9">MED297</strain>
    </source>
</reference>
<name>A4BJT8_9GAMM</name>
<dbReference type="EC" id="2.6.1.-" evidence="6"/>
<dbReference type="AlphaFoldDB" id="A4BJT8"/>
<evidence type="ECO:0000259" key="7">
    <source>
        <dbReference type="Pfam" id="PF00155"/>
    </source>
</evidence>
<evidence type="ECO:0000313" key="8">
    <source>
        <dbReference type="EMBL" id="EAR07605.1"/>
    </source>
</evidence>
<dbReference type="InterPro" id="IPR015421">
    <property type="entry name" value="PyrdxlP-dep_Trfase_major"/>
</dbReference>
<dbReference type="Proteomes" id="UP000005953">
    <property type="component" value="Unassembled WGS sequence"/>
</dbReference>
<feature type="domain" description="Aminotransferase class I/classII large" evidence="7">
    <location>
        <begin position="86"/>
        <end position="434"/>
    </location>
</feature>
<evidence type="ECO:0000256" key="4">
    <source>
        <dbReference type="ARBA" id="ARBA00022679"/>
    </source>
</evidence>
<dbReference type="CDD" id="cd00609">
    <property type="entry name" value="AAT_like"/>
    <property type="match status" value="1"/>
</dbReference>
<dbReference type="InterPro" id="IPR004838">
    <property type="entry name" value="NHTrfase_class1_PyrdxlP-BS"/>
</dbReference>
<keyword evidence="9" id="KW-1185">Reference proteome</keyword>
<dbReference type="PROSITE" id="PS00105">
    <property type="entry name" value="AA_TRANSFER_CLASS_1"/>
    <property type="match status" value="1"/>
</dbReference>
<dbReference type="SUPFAM" id="SSF53383">
    <property type="entry name" value="PLP-dependent transferases"/>
    <property type="match status" value="1"/>
</dbReference>
<dbReference type="EMBL" id="AAOE01000037">
    <property type="protein sequence ID" value="EAR07605.1"/>
    <property type="molecule type" value="Genomic_DNA"/>
</dbReference>
<dbReference type="Pfam" id="PF00155">
    <property type="entry name" value="Aminotran_1_2"/>
    <property type="match status" value="1"/>
</dbReference>
<comment type="caution">
    <text evidence="8">The sequence shown here is derived from an EMBL/GenBank/DDBJ whole genome shotgun (WGS) entry which is preliminary data.</text>
</comment>
<dbReference type="InterPro" id="IPR050596">
    <property type="entry name" value="AspAT/PAT-like"/>
</dbReference>
<evidence type="ECO:0000256" key="5">
    <source>
        <dbReference type="ARBA" id="ARBA00022898"/>
    </source>
</evidence>
<proteinExistence type="inferred from homology"/>
<dbReference type="STRING" id="314283.MED297_00270"/>
<comment type="similarity">
    <text evidence="2 6">Belongs to the class-I pyridoxal-phosphate-dependent aminotransferase family.</text>
</comment>
<comment type="cofactor">
    <cofactor evidence="1 6">
        <name>pyridoxal 5'-phosphate</name>
        <dbReference type="ChEBI" id="CHEBI:597326"/>
    </cofactor>
</comment>
<dbReference type="Gene3D" id="3.40.640.10">
    <property type="entry name" value="Type I PLP-dependent aspartate aminotransferase-like (Major domain)"/>
    <property type="match status" value="1"/>
</dbReference>
<keyword evidence="5" id="KW-0663">Pyridoxal phosphate</keyword>
<accession>A4BJT8</accession>
<dbReference type="HOGENOM" id="CLU_017584_4_3_6"/>
<evidence type="ECO:0000256" key="6">
    <source>
        <dbReference type="RuleBase" id="RU000481"/>
    </source>
</evidence>
<evidence type="ECO:0000313" key="9">
    <source>
        <dbReference type="Proteomes" id="UP000005953"/>
    </source>
</evidence>
<dbReference type="GO" id="GO:0006520">
    <property type="term" value="P:amino acid metabolic process"/>
    <property type="evidence" value="ECO:0007669"/>
    <property type="project" value="InterPro"/>
</dbReference>
<sequence length="442" mass="48224">MGWLTACAISVLIAKAMKYADTGSMMSTNSAIQFTGLNAQVNHGCSYLYRPIGVFMTLAERTADITPFYVIQVLKQVDTMERAGHDVIRLFVGEPDFSAPKAILDRAKIALDEQPQGYLSSTGLPELKAKIADRYQRWHGVPVPTERIIVTPGGSTALQLAFLATLNAGDDILLPEPGYPCNANLAAMVNARPVRVNLDPQQQMTLDITALKAAVTERSRALLIASPSNPLGSVQSLDDWQALADFSSTQQLHLFADEIYHGLTFEGLAPTALQATQDAWVIQSFSKFYGMTGWRLGWLICPEYAIDACERIAQNLYLSSTAISQYAALAAFEPEVEAECFARRDELKARRDYLLTALPEIGLQVMASPDGAFYLYVDVSPYSQDALTFCEQCLAQTGVALTPGIDFGGPCPNTSVRLAYTVEVGRLKEAVGRLAVFLQSVQ</sequence>
<dbReference type="GO" id="GO:0030170">
    <property type="term" value="F:pyridoxal phosphate binding"/>
    <property type="evidence" value="ECO:0007669"/>
    <property type="project" value="InterPro"/>
</dbReference>
<dbReference type="InterPro" id="IPR015424">
    <property type="entry name" value="PyrdxlP-dep_Trfase"/>
</dbReference>
<evidence type="ECO:0000256" key="3">
    <source>
        <dbReference type="ARBA" id="ARBA00022576"/>
    </source>
</evidence>
<keyword evidence="4 6" id="KW-0808">Transferase</keyword>
<keyword evidence="3 6" id="KW-0032">Aminotransferase</keyword>